<gene>
    <name evidence="4" type="ORF">H9L12_09105</name>
</gene>
<dbReference type="EMBL" id="CP060717">
    <property type="protein sequence ID" value="QNN64475.1"/>
    <property type="molecule type" value="Genomic_DNA"/>
</dbReference>
<accession>A0A7G9S9F0</accession>
<dbReference type="InterPro" id="IPR001867">
    <property type="entry name" value="OmpR/PhoB-type_DNA-bd"/>
</dbReference>
<feature type="DNA-binding region" description="OmpR/PhoB-type" evidence="2">
    <location>
        <begin position="10"/>
        <end position="110"/>
    </location>
</feature>
<dbReference type="SUPFAM" id="SSF46894">
    <property type="entry name" value="C-terminal effector domain of the bipartite response regulators"/>
    <property type="match status" value="1"/>
</dbReference>
<reference evidence="4 5" key="1">
    <citation type="submission" date="2020-08" db="EMBL/GenBank/DDBJ databases">
        <title>Genome sequence of Sphingomonas rhizophila KACC 19189T.</title>
        <authorList>
            <person name="Hyun D.-W."/>
            <person name="Bae J.-W."/>
        </authorList>
    </citation>
    <scope>NUCLEOTIDE SEQUENCE [LARGE SCALE GENOMIC DNA]</scope>
    <source>
        <strain evidence="4 5">KACC 19189</strain>
    </source>
</reference>
<sequence>MTSHHRLKPQERHRWCFGRCVFDEQCWTLTVDGRRVAIECKPLEILSELLLNAGSVVTKAELLDRIWPDVTVVEASLPTAIRKLRLAIGDCRPDLPMIETVTGIGYRFAAPVREAAVSSPVVEAQTPARAGKRQRLFLSTVSLGLAALVGAGGSQFVSSDRAVSPPSPYSAEQRAQIAAMRKLDVPALESMLAAGWNPNELYERGGPDALQYLLNICEWDPQHDRRKALLAARTLIDANDNIFYRNRFGDTAYSIAKADRYCGPDHPVTQMLHRICASGVRENGNRCMATYALERGERF</sequence>
<name>A0A7G9S9F0_9SPHN</name>
<dbReference type="RefSeq" id="WP_187541475.1">
    <property type="nucleotide sequence ID" value="NZ_CP060717.1"/>
</dbReference>
<dbReference type="GO" id="GO:0000160">
    <property type="term" value="P:phosphorelay signal transduction system"/>
    <property type="evidence" value="ECO:0007669"/>
    <property type="project" value="InterPro"/>
</dbReference>
<dbReference type="Pfam" id="PF00486">
    <property type="entry name" value="Trans_reg_C"/>
    <property type="match status" value="1"/>
</dbReference>
<proteinExistence type="predicted"/>
<dbReference type="PROSITE" id="PS51755">
    <property type="entry name" value="OMPR_PHOB"/>
    <property type="match status" value="1"/>
</dbReference>
<dbReference type="CDD" id="cd00383">
    <property type="entry name" value="trans_reg_C"/>
    <property type="match status" value="1"/>
</dbReference>
<evidence type="ECO:0000256" key="1">
    <source>
        <dbReference type="ARBA" id="ARBA00023125"/>
    </source>
</evidence>
<dbReference type="KEGG" id="srhi:H9L12_09105"/>
<dbReference type="InterPro" id="IPR016032">
    <property type="entry name" value="Sig_transdc_resp-reg_C-effctor"/>
</dbReference>
<dbReference type="GO" id="GO:0006355">
    <property type="term" value="P:regulation of DNA-templated transcription"/>
    <property type="evidence" value="ECO:0007669"/>
    <property type="project" value="InterPro"/>
</dbReference>
<evidence type="ECO:0000256" key="2">
    <source>
        <dbReference type="PROSITE-ProRule" id="PRU01091"/>
    </source>
</evidence>
<dbReference type="Gene3D" id="1.10.10.10">
    <property type="entry name" value="Winged helix-like DNA-binding domain superfamily/Winged helix DNA-binding domain"/>
    <property type="match status" value="1"/>
</dbReference>
<evidence type="ECO:0000259" key="3">
    <source>
        <dbReference type="PROSITE" id="PS51755"/>
    </source>
</evidence>
<organism evidence="4 5">
    <name type="scientific">Sphingomonas rhizophila</name>
    <dbReference type="NCBI Taxonomy" id="2071607"/>
    <lineage>
        <taxon>Bacteria</taxon>
        <taxon>Pseudomonadati</taxon>
        <taxon>Pseudomonadota</taxon>
        <taxon>Alphaproteobacteria</taxon>
        <taxon>Sphingomonadales</taxon>
        <taxon>Sphingomonadaceae</taxon>
        <taxon>Sphingomonas</taxon>
    </lineage>
</organism>
<dbReference type="SMART" id="SM00862">
    <property type="entry name" value="Trans_reg_C"/>
    <property type="match status" value="1"/>
</dbReference>
<protein>
    <submittedName>
        <fullName evidence="4">Winged helix-turn-helix domain-containing protein</fullName>
    </submittedName>
</protein>
<dbReference type="AlphaFoldDB" id="A0A7G9S9F0"/>
<evidence type="ECO:0000313" key="4">
    <source>
        <dbReference type="EMBL" id="QNN64475.1"/>
    </source>
</evidence>
<dbReference type="InterPro" id="IPR036388">
    <property type="entry name" value="WH-like_DNA-bd_sf"/>
</dbReference>
<dbReference type="GO" id="GO:0003677">
    <property type="term" value="F:DNA binding"/>
    <property type="evidence" value="ECO:0007669"/>
    <property type="project" value="UniProtKB-UniRule"/>
</dbReference>
<feature type="domain" description="OmpR/PhoB-type" evidence="3">
    <location>
        <begin position="10"/>
        <end position="110"/>
    </location>
</feature>
<dbReference type="Proteomes" id="UP000515955">
    <property type="component" value="Chromosome"/>
</dbReference>
<keyword evidence="5" id="KW-1185">Reference proteome</keyword>
<keyword evidence="1 2" id="KW-0238">DNA-binding</keyword>
<evidence type="ECO:0000313" key="5">
    <source>
        <dbReference type="Proteomes" id="UP000515955"/>
    </source>
</evidence>